<accession>A0A364JRR7</accession>
<dbReference type="AlphaFoldDB" id="A0A364JRR7"/>
<dbReference type="Proteomes" id="UP000249453">
    <property type="component" value="Unassembled WGS sequence"/>
</dbReference>
<organism evidence="1 2">
    <name type="scientific">Falsochrobactrum ovis</name>
    <dbReference type="NCBI Taxonomy" id="1293442"/>
    <lineage>
        <taxon>Bacteria</taxon>
        <taxon>Pseudomonadati</taxon>
        <taxon>Pseudomonadota</taxon>
        <taxon>Alphaproteobacteria</taxon>
        <taxon>Hyphomicrobiales</taxon>
        <taxon>Brucellaceae</taxon>
        <taxon>Falsochrobactrum</taxon>
    </lineage>
</organism>
<dbReference type="EMBL" id="QLMK01000022">
    <property type="protein sequence ID" value="RAK25597.1"/>
    <property type="molecule type" value="Genomic_DNA"/>
</dbReference>
<sequence>MMKKIKKINGPTRSLNEGLRYQEECQFALEPSVIRLIELAIEAGWDHQQVVYALLNIAAPHVLDRTILEAEFTYQ</sequence>
<dbReference type="OrthoDB" id="8375240at2"/>
<name>A0A364JRR7_9HYPH</name>
<reference evidence="1 2" key="1">
    <citation type="submission" date="2018-06" db="EMBL/GenBank/DDBJ databases">
        <title>Genomic Encyclopedia of Type Strains, Phase IV (KMG-IV): sequencing the most valuable type-strain genomes for metagenomic binning, comparative biology and taxonomic classification.</title>
        <authorList>
            <person name="Goeker M."/>
        </authorList>
    </citation>
    <scope>NUCLEOTIDE SEQUENCE [LARGE SCALE GENOMIC DNA]</scope>
    <source>
        <strain evidence="1 2">DSM 26720</strain>
    </source>
</reference>
<comment type="caution">
    <text evidence="1">The sequence shown here is derived from an EMBL/GenBank/DDBJ whole genome shotgun (WGS) entry which is preliminary data.</text>
</comment>
<proteinExistence type="predicted"/>
<keyword evidence="2" id="KW-1185">Reference proteome</keyword>
<gene>
    <name evidence="1" type="ORF">C7374_12214</name>
</gene>
<dbReference type="RefSeq" id="WP_111576389.1">
    <property type="nucleotide sequence ID" value="NZ_JBHEEY010000022.1"/>
</dbReference>
<evidence type="ECO:0000313" key="1">
    <source>
        <dbReference type="EMBL" id="RAK25597.1"/>
    </source>
</evidence>
<evidence type="ECO:0000313" key="2">
    <source>
        <dbReference type="Proteomes" id="UP000249453"/>
    </source>
</evidence>
<protein>
    <submittedName>
        <fullName evidence="1">Uncharacterized protein</fullName>
    </submittedName>
</protein>